<dbReference type="RefSeq" id="WP_213020410.1">
    <property type="nucleotide sequence ID" value="NZ_BORJ01000004.1"/>
</dbReference>
<dbReference type="InterPro" id="IPR020208">
    <property type="entry name" value="DUF2712"/>
</dbReference>
<dbReference type="EMBL" id="BORJ01000004">
    <property type="protein sequence ID" value="GIN96133.1"/>
    <property type="molecule type" value="Genomic_DNA"/>
</dbReference>
<gene>
    <name evidence="1" type="primary">yybN</name>
    <name evidence="1" type="ORF">J6TS1_20030</name>
</gene>
<protein>
    <recommendedName>
        <fullName evidence="3">DUF2712 domain-containing protein</fullName>
    </recommendedName>
</protein>
<accession>A0ABQ4KVR3</accession>
<name>A0ABQ4KVR3_SIMTE</name>
<organism evidence="1 2">
    <name type="scientific">Siminovitchia terrae</name>
    <name type="common">Bacillus terrae</name>
    <dbReference type="NCBI Taxonomy" id="1914933"/>
    <lineage>
        <taxon>Bacteria</taxon>
        <taxon>Bacillati</taxon>
        <taxon>Bacillota</taxon>
        <taxon>Bacilli</taxon>
        <taxon>Bacillales</taxon>
        <taxon>Bacillaceae</taxon>
        <taxon>Siminovitchia</taxon>
    </lineage>
</organism>
<evidence type="ECO:0008006" key="3">
    <source>
        <dbReference type="Google" id="ProtNLM"/>
    </source>
</evidence>
<evidence type="ECO:0000313" key="2">
    <source>
        <dbReference type="Proteomes" id="UP000680670"/>
    </source>
</evidence>
<keyword evidence="2" id="KW-1185">Reference proteome</keyword>
<proteinExistence type="predicted"/>
<evidence type="ECO:0000313" key="1">
    <source>
        <dbReference type="EMBL" id="GIN96133.1"/>
    </source>
</evidence>
<sequence length="141" mass="15887">MKKVNKITKIFLIAIIALGVSIPLNTLASNDNIGYSFKIYAYQQNGKEKNGRYRQTKSVDNPWKVKLNSSGEGKGTITRFWIENSSAKNVSMSRNVKQGAGAYYTNPYASANQRDVWLTGENNNYNGKSYTVSGIWDEETW</sequence>
<dbReference type="Proteomes" id="UP000680670">
    <property type="component" value="Unassembled WGS sequence"/>
</dbReference>
<comment type="caution">
    <text evidence="1">The sequence shown here is derived from an EMBL/GenBank/DDBJ whole genome shotgun (WGS) entry which is preliminary data.</text>
</comment>
<reference evidence="1 2" key="1">
    <citation type="submission" date="2021-03" db="EMBL/GenBank/DDBJ databases">
        <title>Antimicrobial resistance genes in bacteria isolated from Japanese honey, and their potential for conferring macrolide and lincosamide resistance in the American foulbrood pathogen Paenibacillus larvae.</title>
        <authorList>
            <person name="Okamoto M."/>
            <person name="Kumagai M."/>
            <person name="Kanamori H."/>
            <person name="Takamatsu D."/>
        </authorList>
    </citation>
    <scope>NUCLEOTIDE SEQUENCE [LARGE SCALE GENOMIC DNA]</scope>
    <source>
        <strain evidence="1 2">J6TS1</strain>
    </source>
</reference>
<dbReference type="Pfam" id="PF10916">
    <property type="entry name" value="DUF2712"/>
    <property type="match status" value="1"/>
</dbReference>